<dbReference type="InterPro" id="IPR020904">
    <property type="entry name" value="Sc_DH/Rdtase_CS"/>
</dbReference>
<keyword evidence="5" id="KW-1185">Reference proteome</keyword>
<dbReference type="GeneID" id="68294981"/>
<evidence type="ECO:0000313" key="5">
    <source>
        <dbReference type="Proteomes" id="UP000825890"/>
    </source>
</evidence>
<dbReference type="EMBL" id="BOLY01000006">
    <property type="protein sequence ID" value="GIZ46274.1"/>
    <property type="molecule type" value="Genomic_DNA"/>
</dbReference>
<keyword evidence="3" id="KW-0560">Oxidoreductase</keyword>
<comment type="similarity">
    <text evidence="1">Belongs to the short-chain dehydrogenases/reductases (SDR) family.</text>
</comment>
<dbReference type="AlphaFoldDB" id="A0A9P3FK02"/>
<organism evidence="4 5">
    <name type="scientific">Cercospora kikuchii</name>
    <dbReference type="NCBI Taxonomy" id="84275"/>
    <lineage>
        <taxon>Eukaryota</taxon>
        <taxon>Fungi</taxon>
        <taxon>Dikarya</taxon>
        <taxon>Ascomycota</taxon>
        <taxon>Pezizomycotina</taxon>
        <taxon>Dothideomycetes</taxon>
        <taxon>Dothideomycetidae</taxon>
        <taxon>Mycosphaerellales</taxon>
        <taxon>Mycosphaerellaceae</taxon>
        <taxon>Cercospora</taxon>
    </lineage>
</organism>
<evidence type="ECO:0000313" key="4">
    <source>
        <dbReference type="EMBL" id="GIZ46274.1"/>
    </source>
</evidence>
<dbReference type="Gene3D" id="3.40.50.720">
    <property type="entry name" value="NAD(P)-binding Rossmann-like Domain"/>
    <property type="match status" value="1"/>
</dbReference>
<comment type="caution">
    <text evidence="4">The sequence shown here is derived from an EMBL/GenBank/DDBJ whole genome shotgun (WGS) entry which is preliminary data.</text>
</comment>
<dbReference type="Proteomes" id="UP000825890">
    <property type="component" value="Unassembled WGS sequence"/>
</dbReference>
<dbReference type="Pfam" id="PF00106">
    <property type="entry name" value="adh_short"/>
    <property type="match status" value="1"/>
</dbReference>
<dbReference type="InterPro" id="IPR002347">
    <property type="entry name" value="SDR_fam"/>
</dbReference>
<protein>
    <submittedName>
        <fullName evidence="4">Uncharacterized protein</fullName>
    </submittedName>
</protein>
<proteinExistence type="inferred from homology"/>
<dbReference type="InterPro" id="IPR036291">
    <property type="entry name" value="NAD(P)-bd_dom_sf"/>
</dbReference>
<evidence type="ECO:0000256" key="1">
    <source>
        <dbReference type="ARBA" id="ARBA00006484"/>
    </source>
</evidence>
<evidence type="ECO:0000256" key="3">
    <source>
        <dbReference type="ARBA" id="ARBA00023002"/>
    </source>
</evidence>
<dbReference type="OrthoDB" id="5371740at2759"/>
<dbReference type="PANTHER" id="PTHR44229:SF4">
    <property type="entry name" value="15-HYDROXYPROSTAGLANDIN DEHYDROGENASE [NAD(+)]"/>
    <property type="match status" value="1"/>
</dbReference>
<sequence>METFKSNNDVARLRGKVCLITGGASGIGLATVKCWAAAGALVTIADLRTEEKGGALAQDISDETGGNVNYVRCDVTDWDSQIDAFRSAITFGAKEELDIVATFAGTAFAAENVVDQVLRAGEPNLASKLAPPDIRNIDINLKGVYYSTWLALYYMRMNPNARSSPSTQDGISAAPERSLVIVSSIAGYFDSPKTATYPASKFGVRGLFRATRARTLDIGVRCNLLAPWFVDTPLVAPIKNGMAARGVDISKVLSFASVESCVEAATICAVDTELHGRALAIQPEGIFDLKDDFEHGWGGDQLRPIIQRRRDAGFRA</sequence>
<dbReference type="PRINTS" id="PR00081">
    <property type="entry name" value="GDHRDH"/>
</dbReference>
<dbReference type="SUPFAM" id="SSF51735">
    <property type="entry name" value="NAD(P)-binding Rossmann-fold domains"/>
    <property type="match status" value="1"/>
</dbReference>
<reference evidence="4 5" key="1">
    <citation type="submission" date="2021-01" db="EMBL/GenBank/DDBJ databases">
        <title>Cercospora kikuchii MAFF 305040 whole genome shotgun sequence.</title>
        <authorList>
            <person name="Kashiwa T."/>
            <person name="Suzuki T."/>
        </authorList>
    </citation>
    <scope>NUCLEOTIDE SEQUENCE [LARGE SCALE GENOMIC DNA]</scope>
    <source>
        <strain evidence="4 5">MAFF 305040</strain>
    </source>
</reference>
<dbReference type="PROSITE" id="PS00061">
    <property type="entry name" value="ADH_SHORT"/>
    <property type="match status" value="1"/>
</dbReference>
<gene>
    <name evidence="4" type="ORF">CKM354_000940600</name>
</gene>
<dbReference type="GO" id="GO:0016616">
    <property type="term" value="F:oxidoreductase activity, acting on the CH-OH group of donors, NAD or NADP as acceptor"/>
    <property type="evidence" value="ECO:0007669"/>
    <property type="project" value="TreeGrafter"/>
</dbReference>
<evidence type="ECO:0000256" key="2">
    <source>
        <dbReference type="ARBA" id="ARBA00022857"/>
    </source>
</evidence>
<dbReference type="GO" id="GO:0005737">
    <property type="term" value="C:cytoplasm"/>
    <property type="evidence" value="ECO:0007669"/>
    <property type="project" value="TreeGrafter"/>
</dbReference>
<dbReference type="RefSeq" id="XP_044660761.1">
    <property type="nucleotide sequence ID" value="XM_044804826.1"/>
</dbReference>
<dbReference type="PANTHER" id="PTHR44229">
    <property type="entry name" value="15-HYDROXYPROSTAGLANDIN DEHYDROGENASE [NAD(+)]"/>
    <property type="match status" value="1"/>
</dbReference>
<name>A0A9P3FK02_9PEZI</name>
<keyword evidence="2" id="KW-0521">NADP</keyword>
<accession>A0A9P3FK02</accession>